<organism evidence="1 2">
    <name type="scientific">Panacibacter ginsenosidivorans</name>
    <dbReference type="NCBI Taxonomy" id="1813871"/>
    <lineage>
        <taxon>Bacteria</taxon>
        <taxon>Pseudomonadati</taxon>
        <taxon>Bacteroidota</taxon>
        <taxon>Chitinophagia</taxon>
        <taxon>Chitinophagales</taxon>
        <taxon>Chitinophagaceae</taxon>
        <taxon>Panacibacter</taxon>
    </lineage>
</organism>
<name>A0A5B8VDJ6_9BACT</name>
<dbReference type="Gene3D" id="3.40.50.150">
    <property type="entry name" value="Vaccinia Virus protein VP39"/>
    <property type="match status" value="1"/>
</dbReference>
<keyword evidence="1" id="KW-0808">Transferase</keyword>
<dbReference type="InterPro" id="IPR029063">
    <property type="entry name" value="SAM-dependent_MTases_sf"/>
</dbReference>
<dbReference type="GO" id="GO:0032259">
    <property type="term" value="P:methylation"/>
    <property type="evidence" value="ECO:0007669"/>
    <property type="project" value="UniProtKB-KW"/>
</dbReference>
<dbReference type="KEGG" id="pgin:FRZ67_17790"/>
<keyword evidence="1" id="KW-0489">Methyltransferase</keyword>
<gene>
    <name evidence="1" type="ORF">FRZ67_17790</name>
</gene>
<dbReference type="RefSeq" id="WP_147191760.1">
    <property type="nucleotide sequence ID" value="NZ_CP042435.1"/>
</dbReference>
<evidence type="ECO:0000313" key="2">
    <source>
        <dbReference type="Proteomes" id="UP000321533"/>
    </source>
</evidence>
<dbReference type="AlphaFoldDB" id="A0A5B8VDJ6"/>
<dbReference type="OrthoDB" id="9770457at2"/>
<dbReference type="Pfam" id="PF13578">
    <property type="entry name" value="Methyltransf_24"/>
    <property type="match status" value="1"/>
</dbReference>
<keyword evidence="2" id="KW-1185">Reference proteome</keyword>
<dbReference type="SUPFAM" id="SSF53335">
    <property type="entry name" value="S-adenosyl-L-methionine-dependent methyltransferases"/>
    <property type="match status" value="1"/>
</dbReference>
<reference evidence="1 2" key="1">
    <citation type="journal article" date="2016" name="Int. J. Syst. Evol. Microbiol.">
        <title>Panacibacter ginsenosidivorans gen. nov., sp. nov., with ginsenoside converting activity isolated from soil of a ginseng field.</title>
        <authorList>
            <person name="Siddiqi M.Z."/>
            <person name="Muhammad Shafi S."/>
            <person name="Choi K.D."/>
            <person name="Im W.T."/>
        </authorList>
    </citation>
    <scope>NUCLEOTIDE SEQUENCE [LARGE SCALE GENOMIC DNA]</scope>
    <source>
        <strain evidence="1 2">Gsoil1550</strain>
    </source>
</reference>
<dbReference type="Proteomes" id="UP000321533">
    <property type="component" value="Chromosome"/>
</dbReference>
<dbReference type="GO" id="GO:0008168">
    <property type="term" value="F:methyltransferase activity"/>
    <property type="evidence" value="ECO:0007669"/>
    <property type="project" value="UniProtKB-KW"/>
</dbReference>
<dbReference type="EMBL" id="CP042435">
    <property type="protein sequence ID" value="QEC69073.1"/>
    <property type="molecule type" value="Genomic_DNA"/>
</dbReference>
<evidence type="ECO:0000313" key="1">
    <source>
        <dbReference type="EMBL" id="QEC69073.1"/>
    </source>
</evidence>
<protein>
    <submittedName>
        <fullName evidence="1">Class I SAM-dependent methyltransferase</fullName>
    </submittedName>
</protein>
<accession>A0A5B8VDJ6</accession>
<proteinExistence type="predicted"/>
<sequence length="200" mass="22281">MLSFLQKQKKHIQYDQAGLATALARVTGQISHAELFTLYRHALQLSKGAVVVEIGSYRGKSSIALGLAARQSGARVYCIDPHDDYVGVAGGVFGPVDLKDKIANIQQFDLGDIIFPVCLSSFEVGKIWSKPIDLLWIDGDHSYTGVSTDFYQFSVHVKKNGILIFHDSHMEGIKQLMSEIDINSFRKIGEVDSMTIYERR</sequence>